<dbReference type="SUPFAM" id="SSF50630">
    <property type="entry name" value="Acid proteases"/>
    <property type="match status" value="1"/>
</dbReference>
<dbReference type="Pfam" id="PF14543">
    <property type="entry name" value="TAXi_N"/>
    <property type="match status" value="1"/>
</dbReference>
<keyword evidence="6" id="KW-1185">Reference proteome</keyword>
<feature type="domain" description="Xylanase inhibitor N-terminal" evidence="4">
    <location>
        <begin position="21"/>
        <end position="85"/>
    </location>
</feature>
<dbReference type="GO" id="GO:0008233">
    <property type="term" value="F:peptidase activity"/>
    <property type="evidence" value="ECO:0007669"/>
    <property type="project" value="UniProtKB-KW"/>
</dbReference>
<dbReference type="AlphaFoldDB" id="A0A0E0A4A2"/>
<dbReference type="EnsemblPlants" id="OGLUM06G01220.1">
    <property type="protein sequence ID" value="OGLUM06G01220.1"/>
    <property type="gene ID" value="OGLUM06G01220"/>
</dbReference>
<keyword evidence="3" id="KW-0378">Hydrolase</keyword>
<dbReference type="HOGENOM" id="CLU_1743364_0_0_1"/>
<dbReference type="Proteomes" id="UP000026961">
    <property type="component" value="Chromosome 6"/>
</dbReference>
<name>A0A0E0A4A2_9ORYZ</name>
<dbReference type="STRING" id="40148.A0A0E0A4A2"/>
<organism evidence="5">
    <name type="scientific">Oryza glumipatula</name>
    <dbReference type="NCBI Taxonomy" id="40148"/>
    <lineage>
        <taxon>Eukaryota</taxon>
        <taxon>Viridiplantae</taxon>
        <taxon>Streptophyta</taxon>
        <taxon>Embryophyta</taxon>
        <taxon>Tracheophyta</taxon>
        <taxon>Spermatophyta</taxon>
        <taxon>Magnoliopsida</taxon>
        <taxon>Liliopsida</taxon>
        <taxon>Poales</taxon>
        <taxon>Poaceae</taxon>
        <taxon>BOP clade</taxon>
        <taxon>Oryzoideae</taxon>
        <taxon>Oryzeae</taxon>
        <taxon>Oryzinae</taxon>
        <taxon>Oryza</taxon>
    </lineage>
</organism>
<dbReference type="InterPro" id="IPR051708">
    <property type="entry name" value="Plant_Aspart_Prot_A1"/>
</dbReference>
<dbReference type="InterPro" id="IPR021109">
    <property type="entry name" value="Peptidase_aspartic_dom_sf"/>
</dbReference>
<dbReference type="InterPro" id="IPR032861">
    <property type="entry name" value="TAXi_N"/>
</dbReference>
<evidence type="ECO:0000256" key="1">
    <source>
        <dbReference type="ARBA" id="ARBA00007447"/>
    </source>
</evidence>
<accession>A0A0E0A4A2</accession>
<dbReference type="PANTHER" id="PTHR47967:SF60">
    <property type="entry name" value="PROTEIN ASPARTIC PROTEASE IN GUARD CELL 1-LIKE"/>
    <property type="match status" value="1"/>
</dbReference>
<proteinExistence type="inferred from homology"/>
<comment type="similarity">
    <text evidence="1">Belongs to the peptidase A1 family.</text>
</comment>
<protein>
    <recommendedName>
        <fullName evidence="4">Xylanase inhibitor N-terminal domain-containing protein</fullName>
    </recommendedName>
</protein>
<reference evidence="5" key="2">
    <citation type="submission" date="2018-05" db="EMBL/GenBank/DDBJ databases">
        <title>OgluRS3 (Oryza glumaepatula Reference Sequence Version 3).</title>
        <authorList>
            <person name="Zhang J."/>
            <person name="Kudrna D."/>
            <person name="Lee S."/>
            <person name="Talag J."/>
            <person name="Welchert J."/>
            <person name="Wing R.A."/>
        </authorList>
    </citation>
    <scope>NUCLEOTIDE SEQUENCE [LARGE SCALE GENOMIC DNA]</scope>
</reference>
<evidence type="ECO:0000256" key="3">
    <source>
        <dbReference type="ARBA" id="ARBA00022801"/>
    </source>
</evidence>
<dbReference type="PANTHER" id="PTHR47967">
    <property type="entry name" value="OS07G0603500 PROTEIN-RELATED"/>
    <property type="match status" value="1"/>
</dbReference>
<evidence type="ECO:0000256" key="2">
    <source>
        <dbReference type="ARBA" id="ARBA00022670"/>
    </source>
</evidence>
<dbReference type="GO" id="GO:0006508">
    <property type="term" value="P:proteolysis"/>
    <property type="evidence" value="ECO:0007669"/>
    <property type="project" value="UniProtKB-KW"/>
</dbReference>
<sequence length="150" mass="16195">MARRRPGRTASMTSRWVPTTSIVRVFLFGCAHADRGSTFNFDVSGTLALGGGAQSFVQQTATQYGRVFSYCIPPSPSSLGFITLGVPPQRAALVPTFVSTPLLSSSSMPPTFYRVLLRAIIVAGRPLPVPPTLCDRLHHRHLAARRSGGR</sequence>
<evidence type="ECO:0000313" key="6">
    <source>
        <dbReference type="Proteomes" id="UP000026961"/>
    </source>
</evidence>
<evidence type="ECO:0000259" key="4">
    <source>
        <dbReference type="Pfam" id="PF14543"/>
    </source>
</evidence>
<keyword evidence="2" id="KW-0645">Protease</keyword>
<dbReference type="Gene3D" id="2.40.70.10">
    <property type="entry name" value="Acid Proteases"/>
    <property type="match status" value="1"/>
</dbReference>
<evidence type="ECO:0000313" key="5">
    <source>
        <dbReference type="EnsemblPlants" id="OGLUM06G01220.1"/>
    </source>
</evidence>
<reference evidence="5" key="1">
    <citation type="submission" date="2015-04" db="UniProtKB">
        <authorList>
            <consortium name="EnsemblPlants"/>
        </authorList>
    </citation>
    <scope>IDENTIFICATION</scope>
</reference>
<dbReference type="eggNOG" id="KOG1339">
    <property type="taxonomic scope" value="Eukaryota"/>
</dbReference>
<dbReference type="Gramene" id="OGLUM06G01220.1">
    <property type="protein sequence ID" value="OGLUM06G01220.1"/>
    <property type="gene ID" value="OGLUM06G01220"/>
</dbReference>